<dbReference type="InterPro" id="IPR036913">
    <property type="entry name" value="YegP-like_sf"/>
</dbReference>
<feature type="compositionally biased region" description="Polar residues" evidence="1">
    <location>
        <begin position="83"/>
        <end position="92"/>
    </location>
</feature>
<dbReference type="Pfam" id="PF07411">
    <property type="entry name" value="DUF1508"/>
    <property type="match status" value="2"/>
</dbReference>
<gene>
    <name evidence="3" type="ORF">SAMN05660236_2745</name>
</gene>
<dbReference type="SUPFAM" id="SSF160113">
    <property type="entry name" value="YegP-like"/>
    <property type="match status" value="2"/>
</dbReference>
<dbReference type="AlphaFoldDB" id="A0A1T5L8B4"/>
<dbReference type="STRING" id="688867.SAMN05660236_2745"/>
<dbReference type="InterPro" id="IPR051141">
    <property type="entry name" value="UPF0339_domain"/>
</dbReference>
<feature type="compositionally biased region" description="Basic and acidic residues" evidence="1">
    <location>
        <begin position="94"/>
        <end position="103"/>
    </location>
</feature>
<dbReference type="EMBL" id="FUZU01000002">
    <property type="protein sequence ID" value="SKC72267.1"/>
    <property type="molecule type" value="Genomic_DNA"/>
</dbReference>
<protein>
    <recommendedName>
        <fullName evidence="2">DUF1508 domain-containing protein</fullName>
    </recommendedName>
</protein>
<evidence type="ECO:0000256" key="1">
    <source>
        <dbReference type="SAM" id="MobiDB-lite"/>
    </source>
</evidence>
<evidence type="ECO:0000313" key="4">
    <source>
        <dbReference type="Proteomes" id="UP000190961"/>
    </source>
</evidence>
<dbReference type="PANTHER" id="PTHR40606:SF1">
    <property type="entry name" value="UPF0339 PROTEIN YEGP"/>
    <property type="match status" value="1"/>
</dbReference>
<dbReference type="RefSeq" id="WP_079688430.1">
    <property type="nucleotide sequence ID" value="NZ_FUZU01000002.1"/>
</dbReference>
<accession>A0A1T5L8B4</accession>
<evidence type="ECO:0000259" key="2">
    <source>
        <dbReference type="Pfam" id="PF07411"/>
    </source>
</evidence>
<dbReference type="OrthoDB" id="9802792at2"/>
<feature type="domain" description="DUF1508" evidence="2">
    <location>
        <begin position="67"/>
        <end position="110"/>
    </location>
</feature>
<feature type="region of interest" description="Disordered" evidence="1">
    <location>
        <begin position="83"/>
        <end position="112"/>
    </location>
</feature>
<dbReference type="Gene3D" id="2.30.29.80">
    <property type="match status" value="1"/>
</dbReference>
<dbReference type="PANTHER" id="PTHR40606">
    <property type="match status" value="1"/>
</dbReference>
<dbReference type="InterPro" id="IPR010879">
    <property type="entry name" value="DUF1508"/>
</dbReference>
<evidence type="ECO:0000313" key="3">
    <source>
        <dbReference type="EMBL" id="SKC72267.1"/>
    </source>
</evidence>
<proteinExistence type="predicted"/>
<sequence length="112" mass="12447">MNYPKFQLLRSSNSQYYFVLRSKGNGEVILKASETYTTKQNCNSAIDSVRINAPYDSRYTKKDSLSNYTFNLKAANGQILSNSESYTSSSARDNGIEAVKRDAPGAPVEDLT</sequence>
<name>A0A1T5L8B4_9BACT</name>
<reference evidence="3 4" key="1">
    <citation type="submission" date="2017-02" db="EMBL/GenBank/DDBJ databases">
        <authorList>
            <person name="Peterson S.W."/>
        </authorList>
    </citation>
    <scope>NUCLEOTIDE SEQUENCE [LARGE SCALE GENOMIC DNA]</scope>
    <source>
        <strain evidence="3 4">DSM 25262</strain>
    </source>
</reference>
<feature type="domain" description="DUF1508" evidence="2">
    <location>
        <begin position="12"/>
        <end position="59"/>
    </location>
</feature>
<keyword evidence="4" id="KW-1185">Reference proteome</keyword>
<organism evidence="3 4">
    <name type="scientific">Ohtaekwangia koreensis</name>
    <dbReference type="NCBI Taxonomy" id="688867"/>
    <lineage>
        <taxon>Bacteria</taxon>
        <taxon>Pseudomonadati</taxon>
        <taxon>Bacteroidota</taxon>
        <taxon>Cytophagia</taxon>
        <taxon>Cytophagales</taxon>
        <taxon>Fulvivirgaceae</taxon>
        <taxon>Ohtaekwangia</taxon>
    </lineage>
</organism>
<dbReference type="Proteomes" id="UP000190961">
    <property type="component" value="Unassembled WGS sequence"/>
</dbReference>